<dbReference type="InterPro" id="IPR036291">
    <property type="entry name" value="NAD(P)-bd_dom_sf"/>
</dbReference>
<reference evidence="2 3" key="1">
    <citation type="journal article" date="2019" name="Nat. Microbiol.">
        <title>Mediterranean grassland soil C-N compound turnover is dependent on rainfall and depth, and is mediated by genomically divergent microorganisms.</title>
        <authorList>
            <person name="Diamond S."/>
            <person name="Andeer P.F."/>
            <person name="Li Z."/>
            <person name="Crits-Christoph A."/>
            <person name="Burstein D."/>
            <person name="Anantharaman K."/>
            <person name="Lane K.R."/>
            <person name="Thomas B.C."/>
            <person name="Pan C."/>
            <person name="Northen T.R."/>
            <person name="Banfield J.F."/>
        </authorList>
    </citation>
    <scope>NUCLEOTIDE SEQUENCE [LARGE SCALE GENOMIC DNA]</scope>
    <source>
        <strain evidence="2">NP_2</strain>
    </source>
</reference>
<evidence type="ECO:0000313" key="3">
    <source>
        <dbReference type="Proteomes" id="UP000318661"/>
    </source>
</evidence>
<evidence type="ECO:0000259" key="1">
    <source>
        <dbReference type="Pfam" id="PF19328"/>
    </source>
</evidence>
<comment type="caution">
    <text evidence="2">The sequence shown here is derived from an EMBL/GenBank/DDBJ whole genome shotgun (WGS) entry which is preliminary data.</text>
</comment>
<dbReference type="InterPro" id="IPR045760">
    <property type="entry name" value="DAP_DH_C"/>
</dbReference>
<proteinExistence type="predicted"/>
<dbReference type="AlphaFoldDB" id="A0A537LNL3"/>
<dbReference type="Pfam" id="PF19328">
    <property type="entry name" value="DAP_DH_C"/>
    <property type="match status" value="1"/>
</dbReference>
<gene>
    <name evidence="2" type="ORF">E6G99_02430</name>
</gene>
<name>A0A537LNL3_9BACT</name>
<accession>A0A537LNL3</accession>
<protein>
    <submittedName>
        <fullName evidence="2">Dihydrodipicolinate reductase</fullName>
    </submittedName>
</protein>
<feature type="domain" description="2,4-diaminopentanoate dehydrogenase C-terminal" evidence="1">
    <location>
        <begin position="138"/>
        <end position="311"/>
    </location>
</feature>
<dbReference type="EMBL" id="VBAJ01000049">
    <property type="protein sequence ID" value="TMJ09596.1"/>
    <property type="molecule type" value="Genomic_DNA"/>
</dbReference>
<evidence type="ECO:0000313" key="2">
    <source>
        <dbReference type="EMBL" id="TMJ09596.1"/>
    </source>
</evidence>
<dbReference type="CDD" id="cd24146">
    <property type="entry name" value="nat-AmDH_N_like"/>
    <property type="match status" value="1"/>
</dbReference>
<dbReference type="SUPFAM" id="SSF51735">
    <property type="entry name" value="NAD(P)-binding Rossmann-fold domains"/>
    <property type="match status" value="1"/>
</dbReference>
<dbReference type="Proteomes" id="UP000318661">
    <property type="component" value="Unassembled WGS sequence"/>
</dbReference>
<organism evidence="2 3">
    <name type="scientific">Candidatus Segetimicrobium genomatis</name>
    <dbReference type="NCBI Taxonomy" id="2569760"/>
    <lineage>
        <taxon>Bacteria</taxon>
        <taxon>Bacillati</taxon>
        <taxon>Candidatus Sysuimicrobiota</taxon>
        <taxon>Candidatus Sysuimicrobiia</taxon>
        <taxon>Candidatus Sysuimicrobiales</taxon>
        <taxon>Candidatus Segetimicrobiaceae</taxon>
        <taxon>Candidatus Segetimicrobium</taxon>
    </lineage>
</organism>
<sequence>MPSARFIQYGLGPIGIGIAALAVQQGHCLVAAVDIAPAKAGQPAAAFIPQAPADVLVTADASQVLNAGADIVLHSTQSRLAQVLPQLLPLIDAGLVVISTCEELAFPWHHHPVEAASLDVLARSRGVGVVGLGVNPGFVMDLLPVVLSAPCRDIRQITVVRVVDVGLRRLPLQQKVGVGLTVEAFRRGVSEGRIGHVGLPQSAAMVAHALGWAMNQIEESIEPVVDSNRTVQGVHQVCRGTHKNAHQITLDLTMTAGAERPRDEIVIEATPPIRATLEGGIHGDQATYAIVVNAIPRVLAAPPGLLLPTYLPAVPPDRRV</sequence>